<evidence type="ECO:0000313" key="2">
    <source>
        <dbReference type="Proteomes" id="UP001597045"/>
    </source>
</evidence>
<evidence type="ECO:0000313" key="1">
    <source>
        <dbReference type="EMBL" id="MFD1049623.1"/>
    </source>
</evidence>
<gene>
    <name evidence="1" type="ORF">ACFQ1S_30900</name>
</gene>
<comment type="caution">
    <text evidence="1">The sequence shown here is derived from an EMBL/GenBank/DDBJ whole genome shotgun (WGS) entry which is preliminary data.</text>
</comment>
<protein>
    <submittedName>
        <fullName evidence="1">Threonine aldolase</fullName>
    </submittedName>
</protein>
<keyword evidence="2" id="KW-1185">Reference proteome</keyword>
<sequence>PEPPQTPLFHVHLAADPDRVVDHAALLAEKTGIRLFRLVKRAAHPVSCSFEISVSEQLDDVSDVEIRDFVGELMLAAG</sequence>
<dbReference type="InterPro" id="IPR015422">
    <property type="entry name" value="PyrdxlP-dep_Trfase_small"/>
</dbReference>
<organism evidence="1 2">
    <name type="scientific">Kibdelosporangium lantanae</name>
    <dbReference type="NCBI Taxonomy" id="1497396"/>
    <lineage>
        <taxon>Bacteria</taxon>
        <taxon>Bacillati</taxon>
        <taxon>Actinomycetota</taxon>
        <taxon>Actinomycetes</taxon>
        <taxon>Pseudonocardiales</taxon>
        <taxon>Pseudonocardiaceae</taxon>
        <taxon>Kibdelosporangium</taxon>
    </lineage>
</organism>
<dbReference type="Proteomes" id="UP001597045">
    <property type="component" value="Unassembled WGS sequence"/>
</dbReference>
<dbReference type="Gene3D" id="3.90.1150.10">
    <property type="entry name" value="Aspartate Aminotransferase, domain 1"/>
    <property type="match status" value="1"/>
</dbReference>
<feature type="non-terminal residue" evidence="1">
    <location>
        <position position="1"/>
    </location>
</feature>
<proteinExistence type="predicted"/>
<accession>A0ABW3MG89</accession>
<dbReference type="EMBL" id="JBHTIS010002296">
    <property type="protein sequence ID" value="MFD1049623.1"/>
    <property type="molecule type" value="Genomic_DNA"/>
</dbReference>
<name>A0ABW3MG89_9PSEU</name>
<reference evidence="2" key="1">
    <citation type="journal article" date="2019" name="Int. J. Syst. Evol. Microbiol.">
        <title>The Global Catalogue of Microorganisms (GCM) 10K type strain sequencing project: providing services to taxonomists for standard genome sequencing and annotation.</title>
        <authorList>
            <consortium name="The Broad Institute Genomics Platform"/>
            <consortium name="The Broad Institute Genome Sequencing Center for Infectious Disease"/>
            <person name="Wu L."/>
            <person name="Ma J."/>
        </authorList>
    </citation>
    <scope>NUCLEOTIDE SEQUENCE [LARGE SCALE GENOMIC DNA]</scope>
    <source>
        <strain evidence="2">JCM 31486</strain>
    </source>
</reference>